<organism evidence="3 6">
    <name type="scientific">Leptospira adleri</name>
    <dbReference type="NCBI Taxonomy" id="2023186"/>
    <lineage>
        <taxon>Bacteria</taxon>
        <taxon>Pseudomonadati</taxon>
        <taxon>Spirochaetota</taxon>
        <taxon>Spirochaetia</taxon>
        <taxon>Leptospirales</taxon>
        <taxon>Leptospiraceae</taxon>
        <taxon>Leptospira</taxon>
    </lineage>
</organism>
<dbReference type="FunFam" id="3.40.50.10470:FF:000006">
    <property type="entry name" value="Methylthioribose-1-phosphate isomerase"/>
    <property type="match status" value="1"/>
</dbReference>
<dbReference type="Gene3D" id="3.40.50.10470">
    <property type="entry name" value="Translation initiation factor eif-2b, domain 2"/>
    <property type="match status" value="1"/>
</dbReference>
<dbReference type="InterPro" id="IPR037171">
    <property type="entry name" value="NagB/RpiA_transferase-like"/>
</dbReference>
<evidence type="ECO:0000256" key="2">
    <source>
        <dbReference type="HAMAP-Rule" id="MF_01678"/>
    </source>
</evidence>
<dbReference type="AlphaFoldDB" id="A0A2M9YT48"/>
<dbReference type="Proteomes" id="UP000232149">
    <property type="component" value="Unassembled WGS sequence"/>
</dbReference>
<dbReference type="Pfam" id="PF01008">
    <property type="entry name" value="IF-2B"/>
    <property type="match status" value="1"/>
</dbReference>
<dbReference type="InterPro" id="IPR000649">
    <property type="entry name" value="IF-2B-related"/>
</dbReference>
<name>A0A2M9YT48_9LEPT</name>
<comment type="similarity">
    <text evidence="2">Belongs to the EIF-2B alpha/beta/delta subunits family. MtnA subfamily.</text>
</comment>
<keyword evidence="2" id="KW-0486">Methionine biosynthesis</keyword>
<accession>A0A2M9YT48</accession>
<dbReference type="PANTHER" id="PTHR43475">
    <property type="entry name" value="METHYLTHIORIBOSE-1-PHOSPHATE ISOMERASE"/>
    <property type="match status" value="1"/>
</dbReference>
<comment type="catalytic activity">
    <reaction evidence="2">
        <text>5-(methylsulfanyl)-alpha-D-ribose 1-phosphate = 5-(methylsulfanyl)-D-ribulose 1-phosphate</text>
        <dbReference type="Rhea" id="RHEA:19989"/>
        <dbReference type="ChEBI" id="CHEBI:58533"/>
        <dbReference type="ChEBI" id="CHEBI:58548"/>
        <dbReference type="EC" id="5.3.1.23"/>
    </reaction>
</comment>
<dbReference type="HAMAP" id="MF_01678">
    <property type="entry name" value="Salvage_MtnA"/>
    <property type="match status" value="1"/>
</dbReference>
<keyword evidence="2" id="KW-0028">Amino-acid biosynthesis</keyword>
<feature type="binding site" evidence="2">
    <location>
        <begin position="49"/>
        <end position="51"/>
    </location>
    <ligand>
        <name>substrate</name>
    </ligand>
</feature>
<evidence type="ECO:0000256" key="1">
    <source>
        <dbReference type="ARBA" id="ARBA00023235"/>
    </source>
</evidence>
<evidence type="ECO:0000313" key="4">
    <source>
        <dbReference type="EMBL" id="PJZ60821.1"/>
    </source>
</evidence>
<comment type="caution">
    <text evidence="3">The sequence shown here is derived from an EMBL/GenBank/DDBJ whole genome shotgun (WGS) entry which is preliminary data.</text>
</comment>
<feature type="binding site" evidence="2">
    <location>
        <position position="89"/>
    </location>
    <ligand>
        <name>substrate</name>
    </ligand>
</feature>
<dbReference type="NCBIfam" id="TIGR00524">
    <property type="entry name" value="eIF-2B_rel"/>
    <property type="match status" value="1"/>
</dbReference>
<dbReference type="InterPro" id="IPR005251">
    <property type="entry name" value="IF-M1Pi"/>
</dbReference>
<dbReference type="Gene3D" id="1.20.120.420">
    <property type="entry name" value="translation initiation factor eif-2b, domain 1"/>
    <property type="match status" value="1"/>
</dbReference>
<dbReference type="EC" id="5.3.1.23" evidence="2"/>
<keyword evidence="1 2" id="KW-0413">Isomerase</keyword>
<dbReference type="GO" id="GO:0046523">
    <property type="term" value="F:S-methyl-5-thioribose-1-phosphate isomerase activity"/>
    <property type="evidence" value="ECO:0007669"/>
    <property type="project" value="UniProtKB-UniRule"/>
</dbReference>
<feature type="binding site" evidence="2">
    <location>
        <position position="201"/>
    </location>
    <ligand>
        <name>substrate</name>
    </ligand>
</feature>
<dbReference type="OrthoDB" id="9803436at2"/>
<sequence>MQESGLKPILWKEGTLTLLDQRVLPGVTSFLIAKTMEDCIFAIREMVVRGAPAIAITGAFGIALYLKGLTAKPSLSELKKKLDELLESRPTAVNLRLAIEGFLARFPETEYNTFRLEDLQRGAEKFALFMLEEDLNNNLALSKNALSLFPKNPSSLNIITHCNTGALATAGHGTALGVIRSLRDAGHSLTVYADETRPYLQGARLTAWELKEEGIPAYLITDNMAGWIMSSRKIDAVIVGADRIASNGDTANKIGTYPLAIVAKHHGVPFYVAATEKSMDFRIQDGSQIPIEMRKEEEVTAFGFLRDENGKPFLSEGIIAPKGMPALNPSFDVTPASLITGIITERGIISPVTKSNLEKVFAA</sequence>
<protein>
    <recommendedName>
        <fullName evidence="2">Methylthioribose-1-phosphate isomerase</fullName>
        <shortName evidence="2">M1Pi</shortName>
        <shortName evidence="2">MTR-1-P isomerase</shortName>
        <ecNumber evidence="2">5.3.1.23</ecNumber>
    </recommendedName>
    <alternativeName>
        <fullName evidence="2">S-methyl-5-thioribose-1-phosphate isomerase</fullName>
    </alternativeName>
</protein>
<dbReference type="InterPro" id="IPR042529">
    <property type="entry name" value="IF_2B-like_C"/>
</dbReference>
<dbReference type="InterPro" id="IPR027363">
    <property type="entry name" value="M1Pi_N"/>
</dbReference>
<proteinExistence type="inferred from homology"/>
<dbReference type="NCBIfam" id="NF004326">
    <property type="entry name" value="PRK05720.1"/>
    <property type="match status" value="1"/>
</dbReference>
<reference evidence="5 6" key="1">
    <citation type="submission" date="2017-07" db="EMBL/GenBank/DDBJ databases">
        <title>Leptospira spp. isolated from tropical soils.</title>
        <authorList>
            <person name="Thibeaux R."/>
            <person name="Iraola G."/>
            <person name="Ferres I."/>
            <person name="Bierque E."/>
            <person name="Girault D."/>
            <person name="Soupe-Gilbert M.-E."/>
            <person name="Picardeau M."/>
            <person name="Goarant C."/>
        </authorList>
    </citation>
    <scope>NUCLEOTIDE SEQUENCE [LARGE SCALE GENOMIC DNA]</scope>
    <source>
        <strain evidence="3 6">FH2-B-C1</strain>
        <strain evidence="4 5">FH2-B-D1</strain>
    </source>
</reference>
<dbReference type="RefSeq" id="WP_100784220.1">
    <property type="nucleotide sequence ID" value="NZ_NPDU01000048.1"/>
</dbReference>
<keyword evidence="5" id="KW-1185">Reference proteome</keyword>
<comment type="function">
    <text evidence="2">Catalyzes the interconversion of methylthioribose-1-phosphate (MTR-1-P) into methylthioribulose-1-phosphate (MTRu-1-P).</text>
</comment>
<evidence type="ECO:0000313" key="6">
    <source>
        <dbReference type="Proteomes" id="UP000232188"/>
    </source>
</evidence>
<dbReference type="UniPathway" id="UPA00904">
    <property type="reaction ID" value="UER00874"/>
</dbReference>
<evidence type="ECO:0000313" key="5">
    <source>
        <dbReference type="Proteomes" id="UP000232149"/>
    </source>
</evidence>
<dbReference type="PANTHER" id="PTHR43475:SF1">
    <property type="entry name" value="METHYLTHIORIBOSE-1-PHOSPHATE ISOMERASE"/>
    <property type="match status" value="1"/>
</dbReference>
<dbReference type="FunFam" id="1.20.120.420:FF:000003">
    <property type="entry name" value="Methylthioribose-1-phosphate isomerase"/>
    <property type="match status" value="1"/>
</dbReference>
<dbReference type="EMBL" id="NPDV01000002">
    <property type="protein sequence ID" value="PJZ54686.1"/>
    <property type="molecule type" value="Genomic_DNA"/>
</dbReference>
<feature type="binding site" evidence="2">
    <location>
        <begin position="252"/>
        <end position="253"/>
    </location>
    <ligand>
        <name>substrate</name>
    </ligand>
</feature>
<gene>
    <name evidence="2 3" type="primary">mtnA</name>
    <name evidence="4" type="ORF">CH376_16360</name>
    <name evidence="3" type="ORF">CH380_02920</name>
</gene>
<dbReference type="SUPFAM" id="SSF100950">
    <property type="entry name" value="NagB/RpiA/CoA transferase-like"/>
    <property type="match status" value="1"/>
</dbReference>
<comment type="pathway">
    <text evidence="2">Amino-acid biosynthesis; L-methionine biosynthesis via salvage pathway; L-methionine from S-methyl-5-thio-alpha-D-ribose 1-phosphate: step 1/6.</text>
</comment>
<dbReference type="NCBIfam" id="TIGR00512">
    <property type="entry name" value="salvage_mtnA"/>
    <property type="match status" value="1"/>
</dbReference>
<feature type="active site" description="Proton donor" evidence="2">
    <location>
        <position position="242"/>
    </location>
</feature>
<dbReference type="EMBL" id="NPDU01000048">
    <property type="protein sequence ID" value="PJZ60821.1"/>
    <property type="molecule type" value="Genomic_DNA"/>
</dbReference>
<dbReference type="Proteomes" id="UP000232188">
    <property type="component" value="Unassembled WGS sequence"/>
</dbReference>
<feature type="site" description="Transition state stabilizer" evidence="2">
    <location>
        <position position="162"/>
    </location>
</feature>
<dbReference type="GO" id="GO:0019509">
    <property type="term" value="P:L-methionine salvage from methylthioadenosine"/>
    <property type="evidence" value="ECO:0007669"/>
    <property type="project" value="UniProtKB-UniRule"/>
</dbReference>
<dbReference type="InterPro" id="IPR011559">
    <property type="entry name" value="Initiation_fac_2B_a/b/d"/>
</dbReference>
<evidence type="ECO:0000313" key="3">
    <source>
        <dbReference type="EMBL" id="PJZ54686.1"/>
    </source>
</evidence>